<dbReference type="AlphaFoldDB" id="A0A2T1ABH3"/>
<feature type="domain" description="5'-Nucleotidase C-terminal" evidence="8">
    <location>
        <begin position="329"/>
        <end position="488"/>
    </location>
</feature>
<dbReference type="Proteomes" id="UP000237718">
    <property type="component" value="Unassembled WGS sequence"/>
</dbReference>
<comment type="similarity">
    <text evidence="1 6">Belongs to the 5'-nucleotidase family.</text>
</comment>
<evidence type="ECO:0000256" key="6">
    <source>
        <dbReference type="RuleBase" id="RU362119"/>
    </source>
</evidence>
<evidence type="ECO:0000259" key="8">
    <source>
        <dbReference type="Pfam" id="PF02872"/>
    </source>
</evidence>
<keyword evidence="5 6" id="KW-0378">Hydrolase</keyword>
<feature type="signal peptide" evidence="6">
    <location>
        <begin position="1"/>
        <end position="21"/>
    </location>
</feature>
<gene>
    <name evidence="9" type="ORF">CLV89_11267</name>
</gene>
<dbReference type="CDD" id="cd07409">
    <property type="entry name" value="MPP_CD73_N"/>
    <property type="match status" value="1"/>
</dbReference>
<dbReference type="FunFam" id="3.60.21.10:FF:000020">
    <property type="entry name" value="NT5E isoform 4"/>
    <property type="match status" value="1"/>
</dbReference>
<dbReference type="InterPro" id="IPR006146">
    <property type="entry name" value="5'-Nucleotdase_CS"/>
</dbReference>
<evidence type="ECO:0000256" key="2">
    <source>
        <dbReference type="ARBA" id="ARBA00022723"/>
    </source>
</evidence>
<dbReference type="InterPro" id="IPR029052">
    <property type="entry name" value="Metallo-depent_PP-like"/>
</dbReference>
<evidence type="ECO:0000259" key="7">
    <source>
        <dbReference type="Pfam" id="PF00149"/>
    </source>
</evidence>
<feature type="chain" id="PRO_5015375839" evidence="6">
    <location>
        <begin position="22"/>
        <end position="526"/>
    </location>
</feature>
<evidence type="ECO:0000313" key="9">
    <source>
        <dbReference type="EMBL" id="PRZ45955.1"/>
    </source>
</evidence>
<keyword evidence="3 6" id="KW-0732">Signal</keyword>
<evidence type="ECO:0000256" key="1">
    <source>
        <dbReference type="ARBA" id="ARBA00006654"/>
    </source>
</evidence>
<dbReference type="GO" id="GO:0016788">
    <property type="term" value="F:hydrolase activity, acting on ester bonds"/>
    <property type="evidence" value="ECO:0007669"/>
    <property type="project" value="InterPro"/>
</dbReference>
<keyword evidence="4 6" id="KW-0547">Nucleotide-binding</keyword>
<dbReference type="InterPro" id="IPR006179">
    <property type="entry name" value="5_nucleotidase/apyrase"/>
</dbReference>
<dbReference type="InterPro" id="IPR008334">
    <property type="entry name" value="5'-Nucleotdase_C"/>
</dbReference>
<dbReference type="GO" id="GO:0000166">
    <property type="term" value="F:nucleotide binding"/>
    <property type="evidence" value="ECO:0007669"/>
    <property type="project" value="UniProtKB-KW"/>
</dbReference>
<reference evidence="9 10" key="1">
    <citation type="submission" date="2018-03" db="EMBL/GenBank/DDBJ databases">
        <title>Genomic Encyclopedia of Archaeal and Bacterial Type Strains, Phase II (KMG-II): from individual species to whole genera.</title>
        <authorList>
            <person name="Goeker M."/>
        </authorList>
    </citation>
    <scope>NUCLEOTIDE SEQUENCE [LARGE SCALE GENOMIC DNA]</scope>
    <source>
        <strain evidence="9 10">DSM 25328</strain>
    </source>
</reference>
<evidence type="ECO:0000256" key="3">
    <source>
        <dbReference type="ARBA" id="ARBA00022729"/>
    </source>
</evidence>
<dbReference type="InterPro" id="IPR036907">
    <property type="entry name" value="5'-Nucleotdase_C_sf"/>
</dbReference>
<organism evidence="9 10">
    <name type="scientific">Tritonibacter scottomollicae</name>
    <name type="common">Epibacterium scottomollicae</name>
    <dbReference type="NCBI Taxonomy" id="483013"/>
    <lineage>
        <taxon>Bacteria</taxon>
        <taxon>Pseudomonadati</taxon>
        <taxon>Pseudomonadota</taxon>
        <taxon>Alphaproteobacteria</taxon>
        <taxon>Rhodobacterales</taxon>
        <taxon>Paracoccaceae</taxon>
        <taxon>Tritonibacter</taxon>
    </lineage>
</organism>
<dbReference type="Gene3D" id="3.90.780.10">
    <property type="entry name" value="5'-Nucleotidase, C-terminal domain"/>
    <property type="match status" value="1"/>
</dbReference>
<dbReference type="PANTHER" id="PTHR11575">
    <property type="entry name" value="5'-NUCLEOTIDASE-RELATED"/>
    <property type="match status" value="1"/>
</dbReference>
<dbReference type="PROSITE" id="PS00786">
    <property type="entry name" value="5_NUCLEOTIDASE_2"/>
    <property type="match status" value="1"/>
</dbReference>
<dbReference type="GO" id="GO:0046872">
    <property type="term" value="F:metal ion binding"/>
    <property type="evidence" value="ECO:0007669"/>
    <property type="project" value="UniProtKB-KW"/>
</dbReference>
<dbReference type="EMBL" id="PVUF01000012">
    <property type="protein sequence ID" value="PRZ45955.1"/>
    <property type="molecule type" value="Genomic_DNA"/>
</dbReference>
<dbReference type="PANTHER" id="PTHR11575:SF24">
    <property type="entry name" value="5'-NUCLEOTIDASE"/>
    <property type="match status" value="1"/>
</dbReference>
<dbReference type="OrthoDB" id="9803927at2"/>
<dbReference type="Pfam" id="PF02872">
    <property type="entry name" value="5_nucleotid_C"/>
    <property type="match status" value="1"/>
</dbReference>
<name>A0A2T1ABH3_TRISK</name>
<dbReference type="Pfam" id="PF00149">
    <property type="entry name" value="Metallophos"/>
    <property type="match status" value="1"/>
</dbReference>
<dbReference type="Gene3D" id="3.60.21.10">
    <property type="match status" value="1"/>
</dbReference>
<protein>
    <submittedName>
        <fullName evidence="9">5'-nucleotidase</fullName>
    </submittedName>
</protein>
<dbReference type="RefSeq" id="WP_106164806.1">
    <property type="nucleotide sequence ID" value="NZ_JAGDDX010000004.1"/>
</dbReference>
<dbReference type="GO" id="GO:0009166">
    <property type="term" value="P:nucleotide catabolic process"/>
    <property type="evidence" value="ECO:0007669"/>
    <property type="project" value="InterPro"/>
</dbReference>
<feature type="domain" description="Calcineurin-like phosphoesterase" evidence="7">
    <location>
        <begin position="25"/>
        <end position="245"/>
    </location>
</feature>
<evidence type="ECO:0000313" key="10">
    <source>
        <dbReference type="Proteomes" id="UP000237718"/>
    </source>
</evidence>
<dbReference type="PRINTS" id="PR01607">
    <property type="entry name" value="APYRASEFAMLY"/>
</dbReference>
<dbReference type="InterPro" id="IPR004843">
    <property type="entry name" value="Calcineurin-like_PHP"/>
</dbReference>
<keyword evidence="2" id="KW-0479">Metal-binding</keyword>
<evidence type="ECO:0000256" key="4">
    <source>
        <dbReference type="ARBA" id="ARBA00022741"/>
    </source>
</evidence>
<dbReference type="SUPFAM" id="SSF55816">
    <property type="entry name" value="5'-nucleotidase (syn. UDP-sugar hydrolase), C-terminal domain"/>
    <property type="match status" value="1"/>
</dbReference>
<proteinExistence type="inferred from homology"/>
<evidence type="ECO:0000256" key="5">
    <source>
        <dbReference type="ARBA" id="ARBA00022801"/>
    </source>
</evidence>
<dbReference type="PROSITE" id="PS00785">
    <property type="entry name" value="5_NUCLEOTIDASE_1"/>
    <property type="match status" value="1"/>
</dbReference>
<accession>A0A2T1ABH3</accession>
<sequence>MISRLLTSAAALGLTAGMAAADYKLTILHTNDIHSRIESINKYDSTCGADDEAEGKCFGGIARVKAKVDEMRGALEGQNVVLLDAGDPFQGSLFYTTYKGAAEAEFMEDIGYDVMAVGNHEFDDGPAGLEKFVDTVSFPVISGNLDLTSEPLLKGKVGNHVVLEVGGEKIGIISALATDTVETSSPGPNVVFQDEIDSLAADVEALQAEGVNKIIALTHVGLAKDMEIAEQVPGLDLVVGGHSHTLLSNTSDRAAGPYPTMVGDVPVVQAYAYSKYLGELTVTFDDEGNVVSAEGEPILLDASVTPDAEMTARIKEMGAPIEEMKTRIVAETKDIVDGSRDVCRAGECSMGNLVADAMLARVKDQGVSMAIQNGGGLRSSIDAGEVTMGEVLSVLPFQNTLSTFEVSGQAMIDALENGVGQIEEGAGRFPQVAGMKFAFDASKEPGARISEVMVMDGESWVAIDPAKTYGVVSNNYVRNGGDGYKMFAGDDKNAYDYGPDLADVVAEYLAEVGPYSAYTDGRITKK</sequence>
<comment type="caution">
    <text evidence="9">The sequence shown here is derived from an EMBL/GenBank/DDBJ whole genome shotgun (WGS) entry which is preliminary data.</text>
</comment>
<dbReference type="SUPFAM" id="SSF56300">
    <property type="entry name" value="Metallo-dependent phosphatases"/>
    <property type="match status" value="1"/>
</dbReference>